<feature type="domain" description="MULE transposase" evidence="1">
    <location>
        <begin position="12"/>
        <end position="108"/>
    </location>
</feature>
<dbReference type="InterPro" id="IPR018289">
    <property type="entry name" value="MULE_transposase_dom"/>
</dbReference>
<organism evidence="2 3">
    <name type="scientific">Hibiscus syriacus</name>
    <name type="common">Rose of Sharon</name>
    <dbReference type="NCBI Taxonomy" id="106335"/>
    <lineage>
        <taxon>Eukaryota</taxon>
        <taxon>Viridiplantae</taxon>
        <taxon>Streptophyta</taxon>
        <taxon>Embryophyta</taxon>
        <taxon>Tracheophyta</taxon>
        <taxon>Spermatophyta</taxon>
        <taxon>Magnoliopsida</taxon>
        <taxon>eudicotyledons</taxon>
        <taxon>Gunneridae</taxon>
        <taxon>Pentapetalae</taxon>
        <taxon>rosids</taxon>
        <taxon>malvids</taxon>
        <taxon>Malvales</taxon>
        <taxon>Malvaceae</taxon>
        <taxon>Malvoideae</taxon>
        <taxon>Hibiscus</taxon>
    </lineage>
</organism>
<evidence type="ECO:0000259" key="1">
    <source>
        <dbReference type="Pfam" id="PF10551"/>
    </source>
</evidence>
<evidence type="ECO:0000313" key="3">
    <source>
        <dbReference type="Proteomes" id="UP000436088"/>
    </source>
</evidence>
<dbReference type="AlphaFoldDB" id="A0A6A2XS95"/>
<sequence>MKDGFKSGCRSIICLDRCHLKGYYGGLLLAVVGVDANDSIYPIAFAVVENENQSSWCWFLELLGNDLELNNSHILTFMTDRQKGLIEDVEKLYPNVEHRTCVRFLYSNFKTNGHHKGKALKDQLWMAARVNMLGSLNLTWKE</sequence>
<dbReference type="Pfam" id="PF10551">
    <property type="entry name" value="MULE"/>
    <property type="match status" value="1"/>
</dbReference>
<proteinExistence type="predicted"/>
<dbReference type="Proteomes" id="UP000436088">
    <property type="component" value="Unassembled WGS sequence"/>
</dbReference>
<evidence type="ECO:0000313" key="2">
    <source>
        <dbReference type="EMBL" id="KAE8678482.1"/>
    </source>
</evidence>
<accession>A0A6A2XS95</accession>
<reference evidence="2" key="1">
    <citation type="submission" date="2019-09" db="EMBL/GenBank/DDBJ databases">
        <title>Draft genome information of white flower Hibiscus syriacus.</title>
        <authorList>
            <person name="Kim Y.-M."/>
        </authorList>
    </citation>
    <scope>NUCLEOTIDE SEQUENCE [LARGE SCALE GENOMIC DNA]</scope>
    <source>
        <strain evidence="2">YM2019G1</strain>
    </source>
</reference>
<name>A0A6A2XS95_HIBSY</name>
<dbReference type="PANTHER" id="PTHR31973:SF187">
    <property type="entry name" value="MUTATOR TRANSPOSASE MUDRA PROTEIN"/>
    <property type="match status" value="1"/>
</dbReference>
<comment type="caution">
    <text evidence="2">The sequence shown here is derived from an EMBL/GenBank/DDBJ whole genome shotgun (WGS) entry which is preliminary data.</text>
</comment>
<dbReference type="PANTHER" id="PTHR31973">
    <property type="entry name" value="POLYPROTEIN, PUTATIVE-RELATED"/>
    <property type="match status" value="1"/>
</dbReference>
<keyword evidence="3" id="KW-1185">Reference proteome</keyword>
<gene>
    <name evidence="2" type="ORF">F3Y22_tig00111409pilonHSYRG00347</name>
</gene>
<dbReference type="EMBL" id="VEPZ02001335">
    <property type="protein sequence ID" value="KAE8678482.1"/>
    <property type="molecule type" value="Genomic_DNA"/>
</dbReference>
<protein>
    <recommendedName>
        <fullName evidence="1">MULE transposase domain-containing protein</fullName>
    </recommendedName>
</protein>